<evidence type="ECO:0008006" key="2">
    <source>
        <dbReference type="Google" id="ProtNLM"/>
    </source>
</evidence>
<evidence type="ECO:0000313" key="1">
    <source>
        <dbReference type="EMBL" id="MBA4627017.1"/>
    </source>
</evidence>
<reference evidence="1" key="1">
    <citation type="journal article" date="2013" name="J. Plant Res.">
        <title>Effect of fungi and light on seed germination of three Opuntia species from semiarid lands of central Mexico.</title>
        <authorList>
            <person name="Delgado-Sanchez P."/>
            <person name="Jimenez-Bremont J.F."/>
            <person name="Guerrero-Gonzalez Mde L."/>
            <person name="Flores J."/>
        </authorList>
    </citation>
    <scope>NUCLEOTIDE SEQUENCE</scope>
    <source>
        <tissue evidence="1">Cladode</tissue>
    </source>
</reference>
<reference evidence="1" key="2">
    <citation type="submission" date="2020-07" db="EMBL/GenBank/DDBJ databases">
        <authorList>
            <person name="Vera ALvarez R."/>
            <person name="Arias-Moreno D.M."/>
            <person name="Jimenez-Jacinto V."/>
            <person name="Jimenez-Bremont J.F."/>
            <person name="Swaminathan K."/>
            <person name="Moose S.P."/>
            <person name="Guerrero-Gonzalez M.L."/>
            <person name="Marino-Ramirez L."/>
            <person name="Landsman D."/>
            <person name="Rodriguez-Kessler M."/>
            <person name="Delgado-Sanchez P."/>
        </authorList>
    </citation>
    <scope>NUCLEOTIDE SEQUENCE</scope>
    <source>
        <tissue evidence="1">Cladode</tissue>
    </source>
</reference>
<sequence>MWTKLAFVLGNIIILFETDIKIMYFGFLQLDDWVLCRIYKKRHVTRTEEIKSEESPSPQQNQLLTIGSGANDQMTSHDHHHQQQTMKFPRTHSLSYLLDLDYLGPIAHLLNDNTSGYDAAAMQFQTNMGNQAGFDPSIGPYLSHPSAGLNCQQMYGAPSNYK</sequence>
<accession>A0A7C8YUR6</accession>
<organism evidence="1">
    <name type="scientific">Opuntia streptacantha</name>
    <name type="common">Prickly pear cactus</name>
    <name type="synonym">Opuntia cardona</name>
    <dbReference type="NCBI Taxonomy" id="393608"/>
    <lineage>
        <taxon>Eukaryota</taxon>
        <taxon>Viridiplantae</taxon>
        <taxon>Streptophyta</taxon>
        <taxon>Embryophyta</taxon>
        <taxon>Tracheophyta</taxon>
        <taxon>Spermatophyta</taxon>
        <taxon>Magnoliopsida</taxon>
        <taxon>eudicotyledons</taxon>
        <taxon>Gunneridae</taxon>
        <taxon>Pentapetalae</taxon>
        <taxon>Caryophyllales</taxon>
        <taxon>Cactineae</taxon>
        <taxon>Cactaceae</taxon>
        <taxon>Opuntioideae</taxon>
        <taxon>Opuntia</taxon>
    </lineage>
</organism>
<proteinExistence type="predicted"/>
<name>A0A7C8YUR6_OPUST</name>
<dbReference type="AlphaFoldDB" id="A0A7C8YUR6"/>
<protein>
    <recommendedName>
        <fullName evidence="2">NAC domain-containing protein</fullName>
    </recommendedName>
</protein>
<dbReference type="EMBL" id="GISG01059691">
    <property type="protein sequence ID" value="MBA4627017.1"/>
    <property type="molecule type" value="Transcribed_RNA"/>
</dbReference>